<keyword evidence="2" id="KW-1185">Reference proteome</keyword>
<dbReference type="Proteomes" id="UP000789759">
    <property type="component" value="Unassembled WGS sequence"/>
</dbReference>
<accession>A0A9N9E0C4</accession>
<comment type="caution">
    <text evidence="1">The sequence shown here is derived from an EMBL/GenBank/DDBJ whole genome shotgun (WGS) entry which is preliminary data.</text>
</comment>
<gene>
    <name evidence="1" type="ORF">CPELLU_LOCUS9471</name>
</gene>
<dbReference type="EMBL" id="CAJVQA010007249">
    <property type="protein sequence ID" value="CAG8653874.1"/>
    <property type="molecule type" value="Genomic_DNA"/>
</dbReference>
<proteinExistence type="predicted"/>
<protein>
    <submittedName>
        <fullName evidence="1">14256_t:CDS:1</fullName>
    </submittedName>
</protein>
<reference evidence="1" key="1">
    <citation type="submission" date="2021-06" db="EMBL/GenBank/DDBJ databases">
        <authorList>
            <person name="Kallberg Y."/>
            <person name="Tangrot J."/>
            <person name="Rosling A."/>
        </authorList>
    </citation>
    <scope>NUCLEOTIDE SEQUENCE</scope>
    <source>
        <strain evidence="1">FL966</strain>
    </source>
</reference>
<dbReference type="AlphaFoldDB" id="A0A9N9E0C4"/>
<sequence length="256" mass="29542">MAQEIPLRSVVDEFKSDSINALMFVRATDFIGAETIVVNNEIPLYSSDIVSHNPYSEEYALNEKNFNKWITNSTVGIDEINAIKEQFLDNADLENEEENYVYQWLKGIDNDTKMKTDTVALMAPNVEKPDTIIESENLSLCDEDGIDEYMRYENYLRKYYWFVKSTLSLIGTYNVEMSAINNSEIVKLYYDSVNGWYFVYESFRVFNHKRKFNSMAAINYSKFQVPEVIMKEIVPGGGKTSSIMTAADALVDHKKF</sequence>
<name>A0A9N9E0C4_9GLOM</name>
<evidence type="ECO:0000313" key="2">
    <source>
        <dbReference type="Proteomes" id="UP000789759"/>
    </source>
</evidence>
<organism evidence="1 2">
    <name type="scientific">Cetraspora pellucida</name>
    <dbReference type="NCBI Taxonomy" id="1433469"/>
    <lineage>
        <taxon>Eukaryota</taxon>
        <taxon>Fungi</taxon>
        <taxon>Fungi incertae sedis</taxon>
        <taxon>Mucoromycota</taxon>
        <taxon>Glomeromycotina</taxon>
        <taxon>Glomeromycetes</taxon>
        <taxon>Diversisporales</taxon>
        <taxon>Gigasporaceae</taxon>
        <taxon>Cetraspora</taxon>
    </lineage>
</organism>
<evidence type="ECO:0000313" key="1">
    <source>
        <dbReference type="EMBL" id="CAG8653874.1"/>
    </source>
</evidence>